<protein>
    <recommendedName>
        <fullName evidence="3">No apical meristem-associated C-terminal domain-containing protein</fullName>
    </recommendedName>
</protein>
<name>A0A453HUA7_AEGTS</name>
<keyword evidence="2" id="KW-1185">Reference proteome</keyword>
<dbReference type="Proteomes" id="UP000015105">
    <property type="component" value="Chromosome 4D"/>
</dbReference>
<reference evidence="1" key="5">
    <citation type="journal article" date="2021" name="G3 (Bethesda)">
        <title>Aegilops tauschii genome assembly Aet v5.0 features greater sequence contiguity and improved annotation.</title>
        <authorList>
            <person name="Wang L."/>
            <person name="Zhu T."/>
            <person name="Rodriguez J.C."/>
            <person name="Deal K.R."/>
            <person name="Dubcovsky J."/>
            <person name="McGuire P.E."/>
            <person name="Lux T."/>
            <person name="Spannagl M."/>
            <person name="Mayer K.F.X."/>
            <person name="Baldrich P."/>
            <person name="Meyers B.C."/>
            <person name="Huo N."/>
            <person name="Gu Y.Q."/>
            <person name="Zhou H."/>
            <person name="Devos K.M."/>
            <person name="Bennetzen J.L."/>
            <person name="Unver T."/>
            <person name="Budak H."/>
            <person name="Gulick P.J."/>
            <person name="Galiba G."/>
            <person name="Kalapos B."/>
            <person name="Nelson D.R."/>
            <person name="Li P."/>
            <person name="You F.M."/>
            <person name="Luo M.C."/>
            <person name="Dvorak J."/>
        </authorList>
    </citation>
    <scope>NUCLEOTIDE SEQUENCE [LARGE SCALE GENOMIC DNA]</scope>
    <source>
        <strain evidence="1">cv. AL8/78</strain>
    </source>
</reference>
<reference evidence="2" key="1">
    <citation type="journal article" date="2014" name="Science">
        <title>Ancient hybridizations among the ancestral genomes of bread wheat.</title>
        <authorList>
            <consortium name="International Wheat Genome Sequencing Consortium,"/>
            <person name="Marcussen T."/>
            <person name="Sandve S.R."/>
            <person name="Heier L."/>
            <person name="Spannagl M."/>
            <person name="Pfeifer M."/>
            <person name="Jakobsen K.S."/>
            <person name="Wulff B.B."/>
            <person name="Steuernagel B."/>
            <person name="Mayer K.F."/>
            <person name="Olsen O.A."/>
        </authorList>
    </citation>
    <scope>NUCLEOTIDE SEQUENCE [LARGE SCALE GENOMIC DNA]</scope>
    <source>
        <strain evidence="2">cv. AL8/78</strain>
    </source>
</reference>
<organism evidence="1 2">
    <name type="scientific">Aegilops tauschii subsp. strangulata</name>
    <name type="common">Goatgrass</name>
    <dbReference type="NCBI Taxonomy" id="200361"/>
    <lineage>
        <taxon>Eukaryota</taxon>
        <taxon>Viridiplantae</taxon>
        <taxon>Streptophyta</taxon>
        <taxon>Embryophyta</taxon>
        <taxon>Tracheophyta</taxon>
        <taxon>Spermatophyta</taxon>
        <taxon>Magnoliopsida</taxon>
        <taxon>Liliopsida</taxon>
        <taxon>Poales</taxon>
        <taxon>Poaceae</taxon>
        <taxon>BOP clade</taxon>
        <taxon>Pooideae</taxon>
        <taxon>Triticodae</taxon>
        <taxon>Triticeae</taxon>
        <taxon>Triticinae</taxon>
        <taxon>Aegilops</taxon>
    </lineage>
</organism>
<sequence length="69" mass="8262">KSKRTNAYTSSEDKLLCECWRDIGQDPKVGVEQKASTFWLRVHRGYHERKKFVSYQMQSKRGWVSLLKR</sequence>
<dbReference type="PANTHER" id="PTHR45125">
    <property type="entry name" value="F21J9.4-RELATED"/>
    <property type="match status" value="1"/>
</dbReference>
<reference evidence="2" key="2">
    <citation type="journal article" date="2017" name="Nat. Plants">
        <title>The Aegilops tauschii genome reveals multiple impacts of transposons.</title>
        <authorList>
            <person name="Zhao G."/>
            <person name="Zou C."/>
            <person name="Li K."/>
            <person name="Wang K."/>
            <person name="Li T."/>
            <person name="Gao L."/>
            <person name="Zhang X."/>
            <person name="Wang H."/>
            <person name="Yang Z."/>
            <person name="Liu X."/>
            <person name="Jiang W."/>
            <person name="Mao L."/>
            <person name="Kong X."/>
            <person name="Jiao Y."/>
            <person name="Jia J."/>
        </authorList>
    </citation>
    <scope>NUCLEOTIDE SEQUENCE [LARGE SCALE GENOMIC DNA]</scope>
    <source>
        <strain evidence="2">cv. AL8/78</strain>
    </source>
</reference>
<dbReference type="AlphaFoldDB" id="A0A453HUA7"/>
<evidence type="ECO:0008006" key="3">
    <source>
        <dbReference type="Google" id="ProtNLM"/>
    </source>
</evidence>
<dbReference type="PANTHER" id="PTHR45125:SF24">
    <property type="entry name" value="GENOME ASSEMBLY, CHROMOSOME: II"/>
    <property type="match status" value="1"/>
</dbReference>
<dbReference type="EnsemblPlants" id="AET4Gv20309200.1">
    <property type="protein sequence ID" value="AET4Gv20309200.1"/>
    <property type="gene ID" value="AET4Gv20309200"/>
</dbReference>
<reference evidence="1" key="4">
    <citation type="submission" date="2019-03" db="UniProtKB">
        <authorList>
            <consortium name="EnsemblPlants"/>
        </authorList>
    </citation>
    <scope>IDENTIFICATION</scope>
</reference>
<dbReference type="Gramene" id="AET4Gv20309200.1">
    <property type="protein sequence ID" value="AET4Gv20309200.1"/>
    <property type="gene ID" value="AET4Gv20309200"/>
</dbReference>
<evidence type="ECO:0000313" key="1">
    <source>
        <dbReference type="EnsemblPlants" id="AET4Gv20309200.1"/>
    </source>
</evidence>
<proteinExistence type="predicted"/>
<reference evidence="1" key="3">
    <citation type="journal article" date="2017" name="Nature">
        <title>Genome sequence of the progenitor of the wheat D genome Aegilops tauschii.</title>
        <authorList>
            <person name="Luo M.C."/>
            <person name="Gu Y.Q."/>
            <person name="Puiu D."/>
            <person name="Wang H."/>
            <person name="Twardziok S.O."/>
            <person name="Deal K.R."/>
            <person name="Huo N."/>
            <person name="Zhu T."/>
            <person name="Wang L."/>
            <person name="Wang Y."/>
            <person name="McGuire P.E."/>
            <person name="Liu S."/>
            <person name="Long H."/>
            <person name="Ramasamy R.K."/>
            <person name="Rodriguez J.C."/>
            <person name="Van S.L."/>
            <person name="Yuan L."/>
            <person name="Wang Z."/>
            <person name="Xia Z."/>
            <person name="Xiao L."/>
            <person name="Anderson O.D."/>
            <person name="Ouyang S."/>
            <person name="Liang Y."/>
            <person name="Zimin A.V."/>
            <person name="Pertea G."/>
            <person name="Qi P."/>
            <person name="Bennetzen J.L."/>
            <person name="Dai X."/>
            <person name="Dawson M.W."/>
            <person name="Muller H.G."/>
            <person name="Kugler K."/>
            <person name="Rivarola-Duarte L."/>
            <person name="Spannagl M."/>
            <person name="Mayer K.F.X."/>
            <person name="Lu F.H."/>
            <person name="Bevan M.W."/>
            <person name="Leroy P."/>
            <person name="Li P."/>
            <person name="You F.M."/>
            <person name="Sun Q."/>
            <person name="Liu Z."/>
            <person name="Lyons E."/>
            <person name="Wicker T."/>
            <person name="Salzberg S.L."/>
            <person name="Devos K.M."/>
            <person name="Dvorak J."/>
        </authorList>
    </citation>
    <scope>NUCLEOTIDE SEQUENCE [LARGE SCALE GENOMIC DNA]</scope>
    <source>
        <strain evidence="1">cv. AL8/78</strain>
    </source>
</reference>
<evidence type="ECO:0000313" key="2">
    <source>
        <dbReference type="Proteomes" id="UP000015105"/>
    </source>
</evidence>
<accession>A0A453HUA7</accession>